<dbReference type="CDD" id="cd00714">
    <property type="entry name" value="GFAT"/>
    <property type="match status" value="1"/>
</dbReference>
<feature type="domain" description="SIS" evidence="13">
    <location>
        <begin position="459"/>
        <end position="601"/>
    </location>
</feature>
<feature type="initiator methionine" description="Removed" evidence="10">
    <location>
        <position position="1"/>
    </location>
</feature>
<comment type="function">
    <text evidence="10">Catalyzes the first step in hexosamine metabolism, converting fructose-6P into glucosamine-6P using glutamine as a nitrogen source.</text>
</comment>
<evidence type="ECO:0000256" key="1">
    <source>
        <dbReference type="ARBA" id="ARBA00001031"/>
    </source>
</evidence>
<dbReference type="GO" id="GO:0006047">
    <property type="term" value="P:UDP-N-acetylglucosamine metabolic process"/>
    <property type="evidence" value="ECO:0007669"/>
    <property type="project" value="TreeGrafter"/>
</dbReference>
<dbReference type="InterPro" id="IPR035466">
    <property type="entry name" value="GlmS/AgaS_SIS"/>
</dbReference>
<evidence type="ECO:0000313" key="14">
    <source>
        <dbReference type="EMBL" id="RJG17608.1"/>
    </source>
</evidence>
<keyword evidence="9" id="KW-0315">Glutamine amidotransferase</keyword>
<dbReference type="OrthoDB" id="106547at2"/>
<dbReference type="FunFam" id="3.40.50.10490:FF:000001">
    <property type="entry name" value="Glutamine--fructose-6-phosphate aminotransferase [isomerizing]"/>
    <property type="match status" value="1"/>
</dbReference>
<feature type="domain" description="SIS" evidence="13">
    <location>
        <begin position="287"/>
        <end position="426"/>
    </location>
</feature>
<comment type="subunit">
    <text evidence="10">Homodimer.</text>
</comment>
<dbReference type="SUPFAM" id="SSF53697">
    <property type="entry name" value="SIS domain"/>
    <property type="match status" value="1"/>
</dbReference>
<proteinExistence type="inferred from homology"/>
<dbReference type="Gene3D" id="3.60.20.10">
    <property type="entry name" value="Glutamine Phosphoribosylpyrophosphate, subunit 1, domain 1"/>
    <property type="match status" value="1"/>
</dbReference>
<dbReference type="GO" id="GO:0005975">
    <property type="term" value="P:carbohydrate metabolic process"/>
    <property type="evidence" value="ECO:0007669"/>
    <property type="project" value="UniProtKB-UniRule"/>
</dbReference>
<dbReference type="HAMAP" id="MF_00164">
    <property type="entry name" value="GlmS"/>
    <property type="match status" value="1"/>
</dbReference>
<evidence type="ECO:0000256" key="9">
    <source>
        <dbReference type="ARBA" id="ARBA00022962"/>
    </source>
</evidence>
<dbReference type="GO" id="GO:0097367">
    <property type="term" value="F:carbohydrate derivative binding"/>
    <property type="evidence" value="ECO:0007669"/>
    <property type="project" value="InterPro"/>
</dbReference>
<dbReference type="InterPro" id="IPR001347">
    <property type="entry name" value="SIS_dom"/>
</dbReference>
<dbReference type="Pfam" id="PF13522">
    <property type="entry name" value="GATase_6"/>
    <property type="match status" value="1"/>
</dbReference>
<evidence type="ECO:0000256" key="2">
    <source>
        <dbReference type="ARBA" id="ARBA00004496"/>
    </source>
</evidence>
<feature type="active site" description="Nucleophile; for GATase activity" evidence="10">
    <location>
        <position position="2"/>
    </location>
</feature>
<dbReference type="InterPro" id="IPR017932">
    <property type="entry name" value="GATase_2_dom"/>
</dbReference>
<dbReference type="InterPro" id="IPR029055">
    <property type="entry name" value="Ntn_hydrolases_N"/>
</dbReference>
<dbReference type="NCBIfam" id="NF001484">
    <property type="entry name" value="PRK00331.1"/>
    <property type="match status" value="1"/>
</dbReference>
<dbReference type="EMBL" id="QYZD01000051">
    <property type="protein sequence ID" value="RJG17608.1"/>
    <property type="molecule type" value="Genomic_DNA"/>
</dbReference>
<name>A0A3A3GRI1_PANTH</name>
<dbReference type="Proteomes" id="UP000266177">
    <property type="component" value="Unassembled WGS sequence"/>
</dbReference>
<dbReference type="GO" id="GO:0004360">
    <property type="term" value="F:glutamine-fructose-6-phosphate transaminase (isomerizing) activity"/>
    <property type="evidence" value="ECO:0007669"/>
    <property type="project" value="UniProtKB-UniRule"/>
</dbReference>
<evidence type="ECO:0000256" key="5">
    <source>
        <dbReference type="ARBA" id="ARBA00022490"/>
    </source>
</evidence>
<evidence type="ECO:0000256" key="10">
    <source>
        <dbReference type="HAMAP-Rule" id="MF_00164"/>
    </source>
</evidence>
<feature type="region of interest" description="Disordered" evidence="11">
    <location>
        <begin position="72"/>
        <end position="91"/>
    </location>
</feature>
<dbReference type="AlphaFoldDB" id="A0A3A3GRI1"/>
<evidence type="ECO:0000256" key="4">
    <source>
        <dbReference type="ARBA" id="ARBA00016090"/>
    </source>
</evidence>
<dbReference type="PANTHER" id="PTHR10937">
    <property type="entry name" value="GLUCOSAMINE--FRUCTOSE-6-PHOSPHATE AMINOTRANSFERASE, ISOMERIZING"/>
    <property type="match status" value="1"/>
</dbReference>
<organism evidence="14 15">
    <name type="scientific">Paenibacillus thiaminolyticus</name>
    <name type="common">Bacillus thiaminolyticus</name>
    <dbReference type="NCBI Taxonomy" id="49283"/>
    <lineage>
        <taxon>Bacteria</taxon>
        <taxon>Bacillati</taxon>
        <taxon>Bacillota</taxon>
        <taxon>Bacilli</taxon>
        <taxon>Bacillales</taxon>
        <taxon>Paenibacillaceae</taxon>
        <taxon>Paenibacillus</taxon>
    </lineage>
</organism>
<evidence type="ECO:0000256" key="7">
    <source>
        <dbReference type="ARBA" id="ARBA00022679"/>
    </source>
</evidence>
<dbReference type="PROSITE" id="PS51464">
    <property type="entry name" value="SIS"/>
    <property type="match status" value="2"/>
</dbReference>
<dbReference type="EC" id="2.6.1.16" evidence="3 10"/>
<dbReference type="NCBIfam" id="TIGR01135">
    <property type="entry name" value="glmS"/>
    <property type="match status" value="1"/>
</dbReference>
<dbReference type="FunFam" id="3.60.20.10:FF:000006">
    <property type="entry name" value="Glutamine--fructose-6-phosphate aminotransferase [isomerizing]"/>
    <property type="match status" value="1"/>
</dbReference>
<evidence type="ECO:0000259" key="13">
    <source>
        <dbReference type="PROSITE" id="PS51464"/>
    </source>
</evidence>
<dbReference type="InterPro" id="IPR035490">
    <property type="entry name" value="GlmS/FrlB_SIS"/>
</dbReference>
<evidence type="ECO:0000256" key="8">
    <source>
        <dbReference type="ARBA" id="ARBA00022737"/>
    </source>
</evidence>
<dbReference type="InterPro" id="IPR046348">
    <property type="entry name" value="SIS_dom_sf"/>
</dbReference>
<dbReference type="PROSITE" id="PS51278">
    <property type="entry name" value="GATASE_TYPE_2"/>
    <property type="match status" value="1"/>
</dbReference>
<dbReference type="FunFam" id="3.40.50.10490:FF:000022">
    <property type="entry name" value="Glutamine--fructose-6-phosphate aminotransferase [isomerizing]"/>
    <property type="match status" value="1"/>
</dbReference>
<sequence>MCGIVGYIGARNSQAVLLDGLSKLEYRGYDSAGIAVFTPDGLQVSKAQGRLAVLASRLEAQPLEGSVGIGHTRWATHGKPSDENSHPHTDASRKFSVVHNGIVENYMELKEELIAEGVHFVSDTDTEVISHLIAREYDGDIVKAVQRATSHMRGAFALAVLTEYEPDKLVAVRFASPLVIGIGDGENFIGSDIPAILQYTRRVYILNDGEMAVLTRDAVELMTLEGNFISREMIVVDWDAVTAEKGGYDHFMLKEIHEQPKAYRDTMRGRITEDRSGITLPELNVLSAEKLRSIRNIHIVACGTAYHAGLVGRTLIEQCTSIPVETDVASEYRYRSPIITPETLVIVVSQSGETADTLAALREAKRCGAAVMAITNAVGSSVAREADDTIITWAGPEIAVASTKAYTSQLIAFMLFSLYAAQTLGTKDQAWIRKQLAAMQALPEQVERILEQAGELKRVAEEMAGHEHLFFIGRGLDYAVALEGSLKLKEISYIHSEAYAAGELKHGTLALIEEGVPVIALATQSALLEKTVSNIKEVKARGGVVFAVTDEANAPALQKAVDGIFVVPATLPLLAPALAVVPLQLIAYYASLARGNDVDKPRNLAKSVTVE</sequence>
<dbReference type="Pfam" id="PF01380">
    <property type="entry name" value="SIS"/>
    <property type="match status" value="2"/>
</dbReference>
<comment type="caution">
    <text evidence="14">The sequence shown here is derived from an EMBL/GenBank/DDBJ whole genome shotgun (WGS) entry which is preliminary data.</text>
</comment>
<comment type="subcellular location">
    <subcellularLocation>
        <location evidence="2 10">Cytoplasm</location>
    </subcellularLocation>
</comment>
<dbReference type="GO" id="GO:0006002">
    <property type="term" value="P:fructose 6-phosphate metabolic process"/>
    <property type="evidence" value="ECO:0007669"/>
    <property type="project" value="TreeGrafter"/>
</dbReference>
<dbReference type="Gene3D" id="3.40.50.10490">
    <property type="entry name" value="Glucose-6-phosphate isomerase like protein, domain 1"/>
    <property type="match status" value="2"/>
</dbReference>
<comment type="catalytic activity">
    <reaction evidence="1 10">
        <text>D-fructose 6-phosphate + L-glutamine = D-glucosamine 6-phosphate + L-glutamate</text>
        <dbReference type="Rhea" id="RHEA:13237"/>
        <dbReference type="ChEBI" id="CHEBI:29985"/>
        <dbReference type="ChEBI" id="CHEBI:58359"/>
        <dbReference type="ChEBI" id="CHEBI:58725"/>
        <dbReference type="ChEBI" id="CHEBI:61527"/>
        <dbReference type="EC" id="2.6.1.16"/>
    </reaction>
</comment>
<evidence type="ECO:0000259" key="12">
    <source>
        <dbReference type="PROSITE" id="PS51278"/>
    </source>
</evidence>
<feature type="compositionally biased region" description="Basic and acidic residues" evidence="11">
    <location>
        <begin position="79"/>
        <end position="91"/>
    </location>
</feature>
<protein>
    <recommendedName>
        <fullName evidence="4 10">Glutamine--fructose-6-phosphate aminotransferase [isomerizing]</fullName>
        <ecNumber evidence="3 10">2.6.1.16</ecNumber>
    </recommendedName>
    <alternativeName>
        <fullName evidence="10">D-fructose-6-phosphate amidotransferase</fullName>
    </alternativeName>
    <alternativeName>
        <fullName evidence="10">GFAT</fullName>
    </alternativeName>
    <alternativeName>
        <fullName evidence="10">Glucosamine-6-phosphate synthase</fullName>
    </alternativeName>
    <alternativeName>
        <fullName evidence="10">Hexosephosphate aminotransferase</fullName>
    </alternativeName>
    <alternativeName>
        <fullName evidence="10">L-glutamine--D-fructose-6-phosphate amidotransferase</fullName>
    </alternativeName>
</protein>
<dbReference type="CDD" id="cd05009">
    <property type="entry name" value="SIS_GlmS_GlmD_2"/>
    <property type="match status" value="1"/>
</dbReference>
<feature type="domain" description="Glutamine amidotransferase type-2" evidence="12">
    <location>
        <begin position="2"/>
        <end position="217"/>
    </location>
</feature>
<keyword evidence="7 10" id="KW-0808">Transferase</keyword>
<dbReference type="PANTHER" id="PTHR10937:SF0">
    <property type="entry name" value="GLUTAMINE--FRUCTOSE-6-PHOSPHATE TRANSAMINASE (ISOMERIZING)"/>
    <property type="match status" value="1"/>
</dbReference>
<evidence type="ECO:0000256" key="3">
    <source>
        <dbReference type="ARBA" id="ARBA00012916"/>
    </source>
</evidence>
<feature type="active site" description="For Fru-6P isomerization activity" evidence="10">
    <location>
        <position position="606"/>
    </location>
</feature>
<keyword evidence="8" id="KW-0677">Repeat</keyword>
<keyword evidence="5 10" id="KW-0963">Cytoplasm</keyword>
<gene>
    <name evidence="10 14" type="primary">glmS</name>
    <name evidence="14" type="ORF">DQX05_28105</name>
</gene>
<dbReference type="InterPro" id="IPR047084">
    <property type="entry name" value="GFAT_N"/>
</dbReference>
<keyword evidence="6 10" id="KW-0032">Aminotransferase</keyword>
<dbReference type="SUPFAM" id="SSF56235">
    <property type="entry name" value="N-terminal nucleophile aminohydrolases (Ntn hydrolases)"/>
    <property type="match status" value="1"/>
</dbReference>
<reference evidence="14 15" key="1">
    <citation type="submission" date="2018-09" db="EMBL/GenBank/DDBJ databases">
        <title>Paenibacillus SK2017-BO5.</title>
        <authorList>
            <person name="Piskunova J.V."/>
            <person name="Dubiley S.A."/>
            <person name="Severinov K.V."/>
        </authorList>
    </citation>
    <scope>NUCLEOTIDE SEQUENCE [LARGE SCALE GENOMIC DNA]</scope>
    <source>
        <strain evidence="14 15">BO5</strain>
    </source>
</reference>
<dbReference type="InterPro" id="IPR005855">
    <property type="entry name" value="GFAT"/>
</dbReference>
<dbReference type="CDD" id="cd05008">
    <property type="entry name" value="SIS_GlmS_GlmD_1"/>
    <property type="match status" value="1"/>
</dbReference>
<evidence type="ECO:0000256" key="6">
    <source>
        <dbReference type="ARBA" id="ARBA00022576"/>
    </source>
</evidence>
<dbReference type="GO" id="GO:0006487">
    <property type="term" value="P:protein N-linked glycosylation"/>
    <property type="evidence" value="ECO:0007669"/>
    <property type="project" value="TreeGrafter"/>
</dbReference>
<accession>A0A3A3GRI1</accession>
<evidence type="ECO:0000256" key="11">
    <source>
        <dbReference type="SAM" id="MobiDB-lite"/>
    </source>
</evidence>
<evidence type="ECO:0000313" key="15">
    <source>
        <dbReference type="Proteomes" id="UP000266177"/>
    </source>
</evidence>
<dbReference type="GO" id="GO:0005829">
    <property type="term" value="C:cytosol"/>
    <property type="evidence" value="ECO:0007669"/>
    <property type="project" value="TreeGrafter"/>
</dbReference>
<dbReference type="RefSeq" id="WP_119796575.1">
    <property type="nucleotide sequence ID" value="NZ_QYZD01000051.1"/>
</dbReference>